<feature type="region of interest" description="Disordered" evidence="1">
    <location>
        <begin position="1"/>
        <end position="95"/>
    </location>
</feature>
<dbReference type="EMBL" id="KE525226">
    <property type="protein sequence ID" value="KFB42865.1"/>
    <property type="molecule type" value="Genomic_DNA"/>
</dbReference>
<dbReference type="EMBL" id="ATLV01018251">
    <property type="status" value="NOT_ANNOTATED_CDS"/>
    <property type="molecule type" value="Genomic_DNA"/>
</dbReference>
<gene>
    <name evidence="2" type="ORF">ZHAS_00010618</name>
</gene>
<dbReference type="VEuPathDB" id="VectorBase:ASIC010618"/>
<sequence>MNRVGAHVKNRREVACGCRNDHQGRKPWRLDVQKSVSTQQQQNSSSTDIDRSDIDPISVYPAGPKVVRLAAPGTTSSKTELPRRRCPKVSPIWIH</sequence>
<keyword evidence="4" id="KW-1185">Reference proteome</keyword>
<feature type="compositionally biased region" description="Low complexity" evidence="1">
    <location>
        <begin position="33"/>
        <end position="47"/>
    </location>
</feature>
<evidence type="ECO:0000313" key="3">
    <source>
        <dbReference type="EnsemblMetazoa" id="ASIC010618-PA"/>
    </source>
</evidence>
<dbReference type="AlphaFoldDB" id="A0A084VY21"/>
<evidence type="ECO:0000313" key="2">
    <source>
        <dbReference type="EMBL" id="KFB42865.1"/>
    </source>
</evidence>
<dbReference type="Proteomes" id="UP000030765">
    <property type="component" value="Unassembled WGS sequence"/>
</dbReference>
<evidence type="ECO:0000256" key="1">
    <source>
        <dbReference type="SAM" id="MobiDB-lite"/>
    </source>
</evidence>
<reference evidence="2 4" key="1">
    <citation type="journal article" date="2014" name="BMC Genomics">
        <title>Genome sequence of Anopheles sinensis provides insight into genetics basis of mosquito competence for malaria parasites.</title>
        <authorList>
            <person name="Zhou D."/>
            <person name="Zhang D."/>
            <person name="Ding G."/>
            <person name="Shi L."/>
            <person name="Hou Q."/>
            <person name="Ye Y."/>
            <person name="Xu Y."/>
            <person name="Zhou H."/>
            <person name="Xiong C."/>
            <person name="Li S."/>
            <person name="Yu J."/>
            <person name="Hong S."/>
            <person name="Yu X."/>
            <person name="Zou P."/>
            <person name="Chen C."/>
            <person name="Chang X."/>
            <person name="Wang W."/>
            <person name="Lv Y."/>
            <person name="Sun Y."/>
            <person name="Ma L."/>
            <person name="Shen B."/>
            <person name="Zhu C."/>
        </authorList>
    </citation>
    <scope>NUCLEOTIDE SEQUENCE [LARGE SCALE GENOMIC DNA]</scope>
</reference>
<evidence type="ECO:0000313" key="4">
    <source>
        <dbReference type="Proteomes" id="UP000030765"/>
    </source>
</evidence>
<organism evidence="2">
    <name type="scientific">Anopheles sinensis</name>
    <name type="common">Mosquito</name>
    <dbReference type="NCBI Taxonomy" id="74873"/>
    <lineage>
        <taxon>Eukaryota</taxon>
        <taxon>Metazoa</taxon>
        <taxon>Ecdysozoa</taxon>
        <taxon>Arthropoda</taxon>
        <taxon>Hexapoda</taxon>
        <taxon>Insecta</taxon>
        <taxon>Pterygota</taxon>
        <taxon>Neoptera</taxon>
        <taxon>Endopterygota</taxon>
        <taxon>Diptera</taxon>
        <taxon>Nematocera</taxon>
        <taxon>Culicoidea</taxon>
        <taxon>Culicidae</taxon>
        <taxon>Anophelinae</taxon>
        <taxon>Anopheles</taxon>
    </lineage>
</organism>
<name>A0A084VY21_ANOSI</name>
<protein>
    <submittedName>
        <fullName evidence="2 3">1-hydroxy-2-methyl-2-(E)-butenyl 4-diphosphate synthase</fullName>
    </submittedName>
</protein>
<feature type="compositionally biased region" description="Basic and acidic residues" evidence="1">
    <location>
        <begin position="11"/>
        <end position="32"/>
    </location>
</feature>
<feature type="compositionally biased region" description="Basic residues" evidence="1">
    <location>
        <begin position="1"/>
        <end position="10"/>
    </location>
</feature>
<accession>A0A084VY21</accession>
<reference evidence="3" key="2">
    <citation type="submission" date="2020-05" db="UniProtKB">
        <authorList>
            <consortium name="EnsemblMetazoa"/>
        </authorList>
    </citation>
    <scope>IDENTIFICATION</scope>
</reference>
<proteinExistence type="predicted"/>
<dbReference type="EnsemblMetazoa" id="ASIC010618-RA">
    <property type="protein sequence ID" value="ASIC010618-PA"/>
    <property type="gene ID" value="ASIC010618"/>
</dbReference>